<dbReference type="EMBL" id="FOHX01000001">
    <property type="protein sequence ID" value="SES76695.1"/>
    <property type="molecule type" value="Genomic_DNA"/>
</dbReference>
<dbReference type="Pfam" id="PF14602">
    <property type="entry name" value="Hexapep_2"/>
    <property type="match status" value="1"/>
</dbReference>
<reference evidence="3 4" key="1">
    <citation type="submission" date="2016-10" db="EMBL/GenBank/DDBJ databases">
        <authorList>
            <person name="de Groot N.N."/>
        </authorList>
    </citation>
    <scope>NUCLEOTIDE SEQUENCE [LARGE SCALE GENOMIC DNA]</scope>
    <source>
        <strain evidence="3 4">CGMCC 4.5598</strain>
    </source>
</reference>
<dbReference type="InterPro" id="IPR011004">
    <property type="entry name" value="Trimer_LpxA-like_sf"/>
</dbReference>
<dbReference type="GO" id="GO:0005829">
    <property type="term" value="C:cytosol"/>
    <property type="evidence" value="ECO:0007669"/>
    <property type="project" value="TreeGrafter"/>
</dbReference>
<dbReference type="PANTHER" id="PTHR23416">
    <property type="entry name" value="SIALIC ACID SYNTHASE-RELATED"/>
    <property type="match status" value="1"/>
</dbReference>
<dbReference type="GO" id="GO:0008374">
    <property type="term" value="F:O-acyltransferase activity"/>
    <property type="evidence" value="ECO:0007669"/>
    <property type="project" value="TreeGrafter"/>
</dbReference>
<protein>
    <submittedName>
        <fullName evidence="3">Hexapeptide repeat of succinyl-transferase</fullName>
    </submittedName>
</protein>
<proteinExistence type="inferred from homology"/>
<evidence type="ECO:0000313" key="4">
    <source>
        <dbReference type="Proteomes" id="UP000199361"/>
    </source>
</evidence>
<dbReference type="InterPro" id="IPR051159">
    <property type="entry name" value="Hexapeptide_acetyltransf"/>
</dbReference>
<keyword evidence="2 3" id="KW-0808">Transferase</keyword>
<dbReference type="SUPFAM" id="SSF51161">
    <property type="entry name" value="Trimeric LpxA-like enzymes"/>
    <property type="match status" value="1"/>
</dbReference>
<dbReference type="STRING" id="568860.SAMN05421811_101282"/>
<dbReference type="CDD" id="cd04647">
    <property type="entry name" value="LbH_MAT_like"/>
    <property type="match status" value="1"/>
</dbReference>
<keyword evidence="4" id="KW-1185">Reference proteome</keyword>
<dbReference type="AlphaFoldDB" id="A0A1H9Z5I8"/>
<name>A0A1H9Z5I8_9ACTN</name>
<dbReference type="PANTHER" id="PTHR23416:SF23">
    <property type="entry name" value="ACETYLTRANSFERASE C18B11.09C-RELATED"/>
    <property type="match status" value="1"/>
</dbReference>
<sequence>MPERYDLAVTLVAMSLVRRVVNVAIHRAYTAIRRAGAITPATPGGHRFRRIGDGVSIAFPPGAIFGETYIEIGDHTLIGERVSMSCGMNPGLDLGPSSILRIGRGCSIGRGSHIVAHQSIDIGDDVFTGPYVYITDQNHVYDDPDVPIGRQWPRNSPVSIGSGSWLGAGAIILPGTTLGRQCVVAGGAVVRGTFPDHSVVAGVPARRVRGYTPELGWHDPVRPDTAP</sequence>
<evidence type="ECO:0000313" key="3">
    <source>
        <dbReference type="EMBL" id="SES76695.1"/>
    </source>
</evidence>
<dbReference type="InterPro" id="IPR001451">
    <property type="entry name" value="Hexapep"/>
</dbReference>
<gene>
    <name evidence="3" type="ORF">SAMN05421811_101282</name>
</gene>
<evidence type="ECO:0000256" key="2">
    <source>
        <dbReference type="ARBA" id="ARBA00022679"/>
    </source>
</evidence>
<evidence type="ECO:0000256" key="1">
    <source>
        <dbReference type="ARBA" id="ARBA00007274"/>
    </source>
</evidence>
<comment type="similarity">
    <text evidence="1">Belongs to the transferase hexapeptide repeat family.</text>
</comment>
<dbReference type="Proteomes" id="UP000199361">
    <property type="component" value="Unassembled WGS sequence"/>
</dbReference>
<organism evidence="3 4">
    <name type="scientific">Nonomuraea wenchangensis</name>
    <dbReference type="NCBI Taxonomy" id="568860"/>
    <lineage>
        <taxon>Bacteria</taxon>
        <taxon>Bacillati</taxon>
        <taxon>Actinomycetota</taxon>
        <taxon>Actinomycetes</taxon>
        <taxon>Streptosporangiales</taxon>
        <taxon>Streptosporangiaceae</taxon>
        <taxon>Nonomuraea</taxon>
    </lineage>
</organism>
<dbReference type="Gene3D" id="2.160.10.10">
    <property type="entry name" value="Hexapeptide repeat proteins"/>
    <property type="match status" value="1"/>
</dbReference>
<dbReference type="Pfam" id="PF00132">
    <property type="entry name" value="Hexapep"/>
    <property type="match status" value="1"/>
</dbReference>
<accession>A0A1H9Z5I8</accession>